<feature type="compositionally biased region" description="Basic and acidic residues" evidence="1">
    <location>
        <begin position="163"/>
        <end position="174"/>
    </location>
</feature>
<gene>
    <name evidence="2" type="ORF">Cvel_12003.t1.CR1</name>
</gene>
<reference evidence="2" key="1">
    <citation type="submission" date="2014-11" db="EMBL/GenBank/DDBJ databases">
        <title>Molecular phylogeny of cliff fern family Woodsiaceae with morphological implications.</title>
        <authorList>
            <person name="Shao Y.-Z."/>
            <person name="Wei R."/>
            <person name="Zhang X.-C."/>
        </authorList>
    </citation>
    <scope>NUCLEOTIDE SEQUENCE</scope>
</reference>
<protein>
    <submittedName>
        <fullName evidence="2">Uncharacterized protein</fullName>
    </submittedName>
</protein>
<feature type="compositionally biased region" description="Basic residues" evidence="1">
    <location>
        <begin position="175"/>
        <end position="184"/>
    </location>
</feature>
<feature type="compositionally biased region" description="Basic and acidic residues" evidence="1">
    <location>
        <begin position="403"/>
        <end position="418"/>
    </location>
</feature>
<proteinExistence type="predicted"/>
<accession>A0A0K6SAV1</accession>
<evidence type="ECO:0000256" key="1">
    <source>
        <dbReference type="SAM" id="MobiDB-lite"/>
    </source>
</evidence>
<sequence length="1147" mass="128334">MAPEDEEKEEEARALLEYEERYLSLCIRTETDPRKTCKQALKYLDIAISSRTRVDALRQEMKEEGVEKKEARSNEKGELLYHRASLLLKCGFFEEAESLINDLHTEGEPAKKHTAGDSPVSTGPDCQTNVVLVGLQSEHGQTLNGKPGHLNGEAPGGRFAVSLEREEGTSEDKKKGKKGRRKGKKDGEDTSLSASLSPPQSFHLRNLAFFSTPQHRSLSLALQVIDIMRSTGHGTDVARAKEVRASRGAFAKSKNRTMTLASSPLAREARKQATARLQNVKQTLREIKVASHAEHRSSQYYSFSVALCSDPSSSSFSGASRLLASSLTRLSASSHIPFELYLHSLCKEGLTEWPRNIPRTHIFGVPARSTQSAAGTQTPGESAGALSDDQSEASLPSDDGDLGSDHRSDSDREYEKKVRSAIPTLIRHRKKEERRREKAARTEGGVNALPFPRPRYIPKPPPPPKSHDHPPVDLNTLPFPLHSLGVSDPYDLRKEMQSDERQFNFSLDPPADGPPPLEDLDIRQQAESFLPSLAFADEPRWVFSLDPPTDTAPPLEDLEIRRQAAAFLPSLCRSIEPLWNFSLPEGQRESVPLPVDVVKKDATLPAQERVLEARARFRKKRGAPFGTPEECLQKVLLLAEKAYRRIAALAQARTEYWDDFLEHQIPKGLMEMHKRCLHTCFLAAGSGLWCCSEETTETRSLQAQPLYLAVPNRRLSFSEWKERLQSVVARWNSHLFCSQQRKQEEYLSTAERKFNAAVFTRWLCTKARSKSFDLSKVLECFNAKREKQRKLSEVPRDYLRCLNCSKCFKVARKLLYLRRRAELRQQTSVDKARTAKALPRVLQQAEAFLVPAQQHLKGEGEGGSVESPASRGKGVSSSNDKEEPPHASAMKQPGSPRELQKSTESTTAASQGSVQKAAATGDVQWSRSVTGTLSEMDSLRDPLLPSLQNSAADLAADGDRRSEEQKKEVSRASAEGSFLSEGFSFFLYLLAFLSERLVLLEEGEQRRLYRDRVERDKESERALWEQRAEEGRRLTRWIWISPSFGRDGQTATGTSFAFPSKSESEQSVFASSRVVRTAATNFLVLAHSEHGKAIQRQLQGGAKSGVRGRDGEVAAVEGREGVERKVEKETEEEKQLRETRNLTELEC</sequence>
<dbReference type="AlphaFoldDB" id="A0A0K6SAV1"/>
<feature type="compositionally biased region" description="Pro residues" evidence="1">
    <location>
        <begin position="451"/>
        <end position="464"/>
    </location>
</feature>
<evidence type="ECO:0000313" key="2">
    <source>
        <dbReference type="EMBL" id="CUC10784.1"/>
    </source>
</evidence>
<organism evidence="2">
    <name type="scientific">Chromera velia CCMP2878</name>
    <dbReference type="NCBI Taxonomy" id="1169474"/>
    <lineage>
        <taxon>Eukaryota</taxon>
        <taxon>Sar</taxon>
        <taxon>Alveolata</taxon>
        <taxon>Colpodellida</taxon>
        <taxon>Chromeraceae</taxon>
        <taxon>Chromera</taxon>
    </lineage>
</organism>
<feature type="compositionally biased region" description="Basic and acidic residues" evidence="1">
    <location>
        <begin position="957"/>
        <end position="970"/>
    </location>
</feature>
<feature type="region of interest" description="Disordered" evidence="1">
    <location>
        <begin position="367"/>
        <end position="472"/>
    </location>
</feature>
<dbReference type="VEuPathDB" id="CryptoDB:Cvel_12003"/>
<name>A0A0K6SAV1_9ALVE</name>
<dbReference type="EMBL" id="CDMZ01005700">
    <property type="protein sequence ID" value="CUC10784.1"/>
    <property type="molecule type" value="Genomic_DNA"/>
</dbReference>
<feature type="compositionally biased region" description="Polar residues" evidence="1">
    <location>
        <begin position="368"/>
        <end position="380"/>
    </location>
</feature>
<feature type="region of interest" description="Disordered" evidence="1">
    <location>
        <begin position="1099"/>
        <end position="1147"/>
    </location>
</feature>
<feature type="region of interest" description="Disordered" evidence="1">
    <location>
        <begin position="161"/>
        <end position="198"/>
    </location>
</feature>
<feature type="compositionally biased region" description="Basic and acidic residues" evidence="1">
    <location>
        <begin position="1107"/>
        <end position="1147"/>
    </location>
</feature>
<feature type="region of interest" description="Disordered" evidence="1">
    <location>
        <begin position="954"/>
        <end position="973"/>
    </location>
</feature>
<feature type="compositionally biased region" description="Polar residues" evidence="1">
    <location>
        <begin position="902"/>
        <end position="914"/>
    </location>
</feature>
<feature type="region of interest" description="Disordered" evidence="1">
    <location>
        <begin position="857"/>
        <end position="923"/>
    </location>
</feature>